<dbReference type="SUPFAM" id="SSF48452">
    <property type="entry name" value="TPR-like"/>
    <property type="match status" value="1"/>
</dbReference>
<dbReference type="RefSeq" id="WP_011155455.1">
    <property type="nucleotide sequence ID" value="NC_005295.2"/>
</dbReference>
<organism evidence="8 9">
    <name type="scientific">Ehrlichia ruminantium (strain Welgevonden)</name>
    <dbReference type="NCBI Taxonomy" id="254945"/>
    <lineage>
        <taxon>Bacteria</taxon>
        <taxon>Pseudomonadati</taxon>
        <taxon>Pseudomonadota</taxon>
        <taxon>Alphaproteobacteria</taxon>
        <taxon>Rickettsiales</taxon>
        <taxon>Anaplasmataceae</taxon>
        <taxon>Ehrlichia</taxon>
    </lineage>
</organism>
<dbReference type="PANTHER" id="PTHR37423:SF1">
    <property type="entry name" value="OUTER MEMBRANE PROTEIN ASSEMBLY FACTOR BAMD"/>
    <property type="match status" value="1"/>
</dbReference>
<keyword evidence="3 6" id="KW-0564">Palmitate</keyword>
<keyword evidence="4 6" id="KW-0998">Cell outer membrane</keyword>
<dbReference type="InterPro" id="IPR017689">
    <property type="entry name" value="BamD"/>
</dbReference>
<evidence type="ECO:0000313" key="9">
    <source>
        <dbReference type="Proteomes" id="UP000001021"/>
    </source>
</evidence>
<comment type="similarity">
    <text evidence="6">Belongs to the BamD family.</text>
</comment>
<dbReference type="KEGG" id="eru:Erum7760"/>
<dbReference type="GO" id="GO:1990063">
    <property type="term" value="C:Bam protein complex"/>
    <property type="evidence" value="ECO:0007669"/>
    <property type="project" value="TreeGrafter"/>
</dbReference>
<comment type="subcellular location">
    <subcellularLocation>
        <location evidence="6">Cell outer membrane</location>
        <topology evidence="6">Lipid-anchor</topology>
    </subcellularLocation>
</comment>
<keyword evidence="9" id="KW-1185">Reference proteome</keyword>
<feature type="domain" description="Outer membrane lipoprotein BamD-like" evidence="7">
    <location>
        <begin position="38"/>
        <end position="230"/>
    </location>
</feature>
<dbReference type="Proteomes" id="UP000001021">
    <property type="component" value="Chromosome"/>
</dbReference>
<evidence type="ECO:0000256" key="5">
    <source>
        <dbReference type="ARBA" id="ARBA00023288"/>
    </source>
</evidence>
<dbReference type="NCBIfam" id="TIGR03302">
    <property type="entry name" value="OM_YfiO"/>
    <property type="match status" value="1"/>
</dbReference>
<keyword evidence="2 6" id="KW-0472">Membrane</keyword>
<dbReference type="HOGENOM" id="CLU_065982_1_0_5"/>
<comment type="subunit">
    <text evidence="6">Part of the Bam complex.</text>
</comment>
<keyword evidence="1 6" id="KW-0732">Signal</keyword>
<dbReference type="eggNOG" id="COG4105">
    <property type="taxonomic scope" value="Bacteria"/>
</dbReference>
<dbReference type="KEGG" id="erw:ERWE_CDS_08200"/>
<dbReference type="GO" id="GO:0043165">
    <property type="term" value="P:Gram-negative-bacterium-type cell outer membrane assembly"/>
    <property type="evidence" value="ECO:0007669"/>
    <property type="project" value="UniProtKB-UniRule"/>
</dbReference>
<comment type="function">
    <text evidence="6">Part of the outer membrane protein assembly complex, which is involved in assembly and insertion of beta-barrel proteins into the outer membrane.</text>
</comment>
<evidence type="ECO:0000313" key="8">
    <source>
        <dbReference type="EMBL" id="CAI27314.1"/>
    </source>
</evidence>
<evidence type="ECO:0000256" key="3">
    <source>
        <dbReference type="ARBA" id="ARBA00023139"/>
    </source>
</evidence>
<reference evidence="8 9" key="1">
    <citation type="journal article" date="2006" name="J. Bacteriol.">
        <title>Comparative genomic analysis of three strains of Ehrlichia ruminantium reveals an active process of genome size plasticity.</title>
        <authorList>
            <person name="Frutos R."/>
            <person name="Viari A."/>
            <person name="Ferraz C."/>
            <person name="Morgat A."/>
            <person name="Eychenie S."/>
            <person name="Kandassami Y."/>
            <person name="Chantal I."/>
            <person name="Bensaid A."/>
            <person name="Coissac E."/>
            <person name="Vachiery N."/>
            <person name="Demaille J."/>
            <person name="Martinez D."/>
        </authorList>
    </citation>
    <scope>NUCLEOTIDE SEQUENCE [LARGE SCALE GENOMIC DNA]</scope>
    <source>
        <strain evidence="8 9">Welgevonden</strain>
    </source>
</reference>
<dbReference type="AlphaFoldDB" id="A0A0H3M980"/>
<dbReference type="HAMAP" id="MF_00922">
    <property type="entry name" value="OM_assembly_BamD"/>
    <property type="match status" value="1"/>
</dbReference>
<keyword evidence="5 6" id="KW-0449">Lipoprotein</keyword>
<gene>
    <name evidence="6" type="primary">bamD</name>
    <name evidence="8" type="ordered locus">ERWE_CDS_08200</name>
</gene>
<dbReference type="InterPro" id="IPR011990">
    <property type="entry name" value="TPR-like_helical_dom_sf"/>
</dbReference>
<dbReference type="Gene3D" id="1.25.40.10">
    <property type="entry name" value="Tetratricopeptide repeat domain"/>
    <property type="match status" value="1"/>
</dbReference>
<sequence>MYHLKVFKNILVLISCLFIVSCAFLSKERVVKSVENRTADGIYESALKKSSNKQYKDAVKDLEEIDSLYPFSPVAIKARIMMSFLNYELENYSRAATYAEDYINLYPDSEDIDVAYYLRIMANYMQINDIDRDQSVAYKVSELLDEFVRLFPNSQYLEEVNLRLNMVHEHIAAKEFSIGKFYLQRGEYVAAIRRFSTILKRYKNTRYFPESVYRTAEAYLSLGDKDAYKKYISLLQECCVGSEWYVLSHN</sequence>
<dbReference type="InterPro" id="IPR039565">
    <property type="entry name" value="BamD-like"/>
</dbReference>
<dbReference type="PANTHER" id="PTHR37423">
    <property type="entry name" value="SOLUBLE LYTIC MUREIN TRANSGLYCOSYLASE-RELATED"/>
    <property type="match status" value="1"/>
</dbReference>
<dbReference type="GO" id="GO:0051205">
    <property type="term" value="P:protein insertion into membrane"/>
    <property type="evidence" value="ECO:0007669"/>
    <property type="project" value="UniProtKB-UniRule"/>
</dbReference>
<evidence type="ECO:0000259" key="7">
    <source>
        <dbReference type="Pfam" id="PF13525"/>
    </source>
</evidence>
<evidence type="ECO:0000256" key="1">
    <source>
        <dbReference type="ARBA" id="ARBA00022729"/>
    </source>
</evidence>
<proteinExistence type="inferred from homology"/>
<protein>
    <recommendedName>
        <fullName evidence="6">Outer membrane protein assembly factor BamD</fullName>
    </recommendedName>
</protein>
<evidence type="ECO:0000256" key="6">
    <source>
        <dbReference type="HAMAP-Rule" id="MF_00922"/>
    </source>
</evidence>
<dbReference type="EMBL" id="CR925678">
    <property type="protein sequence ID" value="CAI27314.1"/>
    <property type="molecule type" value="Genomic_DNA"/>
</dbReference>
<accession>A0A0H3M980</accession>
<evidence type="ECO:0000256" key="2">
    <source>
        <dbReference type="ARBA" id="ARBA00023136"/>
    </source>
</evidence>
<dbReference type="GeneID" id="33058352"/>
<name>A0A0H3M980_EHRRW</name>
<evidence type="ECO:0000256" key="4">
    <source>
        <dbReference type="ARBA" id="ARBA00023237"/>
    </source>
</evidence>
<dbReference type="PROSITE" id="PS51257">
    <property type="entry name" value="PROKAR_LIPOPROTEIN"/>
    <property type="match status" value="1"/>
</dbReference>
<dbReference type="Pfam" id="PF13525">
    <property type="entry name" value="YfiO"/>
    <property type="match status" value="1"/>
</dbReference>